<sequence>MAEHRVVLVRQWDQQLGGSGCCGRLDGEAVRELHGHAEQPYAHCRTDMEAVGAVYRALRSVFRADEVELTVVDPRNTAWMLPAVWRDARRRGLRWPEALRQLNAATRACAVVCDGLVLDCGTEPEQVVAAVEADLACRGRTAGGNPLSRDG</sequence>
<evidence type="ECO:0000313" key="1">
    <source>
        <dbReference type="EMBL" id="EHR51865.1"/>
    </source>
</evidence>
<name>H5WZS8_9PSEU</name>
<dbReference type="OrthoDB" id="7063430at2"/>
<dbReference type="HOGENOM" id="CLU_1730037_0_0_11"/>
<dbReference type="EMBL" id="CM001439">
    <property type="protein sequence ID" value="EHR51865.1"/>
    <property type="molecule type" value="Genomic_DNA"/>
</dbReference>
<gene>
    <name evidence="1" type="ORF">SacmaDRAFT_3651</name>
</gene>
<proteinExistence type="predicted"/>
<reference evidence="1 2" key="1">
    <citation type="journal article" date="2012" name="Stand. Genomic Sci.">
        <title>Genome sequence of the ocean sediment bacterium Saccharomonospora marina type strain (XMU15(T)).</title>
        <authorList>
            <person name="Klenk H.P."/>
            <person name="Lu M."/>
            <person name="Lucas S."/>
            <person name="Lapidus A."/>
            <person name="Copeland A."/>
            <person name="Pitluck S."/>
            <person name="Goodwin L.A."/>
            <person name="Han C."/>
            <person name="Tapia R."/>
            <person name="Brambilla E.M."/>
            <person name="Potter G."/>
            <person name="Land M."/>
            <person name="Ivanova N."/>
            <person name="Rohde M."/>
            <person name="Goker M."/>
            <person name="Detter J.C."/>
            <person name="Li W.J."/>
            <person name="Kyrpides N.C."/>
            <person name="Woyke T."/>
        </authorList>
    </citation>
    <scope>NUCLEOTIDE SEQUENCE [LARGE SCALE GENOMIC DNA]</scope>
    <source>
        <strain evidence="1 2">XMU15</strain>
    </source>
</reference>
<evidence type="ECO:0000313" key="2">
    <source>
        <dbReference type="Proteomes" id="UP000004926"/>
    </source>
</evidence>
<keyword evidence="2" id="KW-1185">Reference proteome</keyword>
<dbReference type="RefSeq" id="WP_009155247.1">
    <property type="nucleotide sequence ID" value="NZ_CM001439.1"/>
</dbReference>
<protein>
    <submittedName>
        <fullName evidence="1">Uncharacterized protein</fullName>
    </submittedName>
</protein>
<organism evidence="1 2">
    <name type="scientific">Saccharomonospora marina XMU15</name>
    <dbReference type="NCBI Taxonomy" id="882083"/>
    <lineage>
        <taxon>Bacteria</taxon>
        <taxon>Bacillati</taxon>
        <taxon>Actinomycetota</taxon>
        <taxon>Actinomycetes</taxon>
        <taxon>Pseudonocardiales</taxon>
        <taxon>Pseudonocardiaceae</taxon>
        <taxon>Saccharomonospora</taxon>
    </lineage>
</organism>
<dbReference type="AlphaFoldDB" id="H5WZS8"/>
<dbReference type="Proteomes" id="UP000004926">
    <property type="component" value="Chromosome"/>
</dbReference>
<accession>H5WZS8</accession>
<dbReference type="eggNOG" id="ENOG5034BIU">
    <property type="taxonomic scope" value="Bacteria"/>
</dbReference>